<comment type="caution">
    <text evidence="1">The sequence shown here is derived from an EMBL/GenBank/DDBJ whole genome shotgun (WGS) entry which is preliminary data.</text>
</comment>
<gene>
    <name evidence="1" type="ORF">L596_007077</name>
</gene>
<dbReference type="EMBL" id="AZBU02000002">
    <property type="protein sequence ID" value="TKR92424.1"/>
    <property type="molecule type" value="Genomic_DNA"/>
</dbReference>
<proteinExistence type="predicted"/>
<organism evidence="1">
    <name type="scientific">Steinernema carpocapsae</name>
    <name type="common">Entomopathogenic nematode</name>
    <dbReference type="NCBI Taxonomy" id="34508"/>
    <lineage>
        <taxon>Eukaryota</taxon>
        <taxon>Metazoa</taxon>
        <taxon>Ecdysozoa</taxon>
        <taxon>Nematoda</taxon>
        <taxon>Chromadorea</taxon>
        <taxon>Rhabditida</taxon>
        <taxon>Tylenchina</taxon>
        <taxon>Panagrolaimomorpha</taxon>
        <taxon>Strongyloidoidea</taxon>
        <taxon>Steinernematidae</taxon>
        <taxon>Steinernema</taxon>
    </lineage>
</organism>
<evidence type="ECO:0000313" key="1">
    <source>
        <dbReference type="EMBL" id="TKR92424.1"/>
    </source>
</evidence>
<protein>
    <submittedName>
        <fullName evidence="1">Uncharacterized protein</fullName>
    </submittedName>
</protein>
<reference evidence="1" key="2">
    <citation type="journal article" date="2015" name="Genome Biol.">
        <title>Comparative genomics of Steinernema reveals deeply conserved gene regulatory networks.</title>
        <authorList>
            <person name="Dillman A.R."/>
            <person name="Macchietto M."/>
            <person name="Porter C.F."/>
            <person name="Rogers A."/>
            <person name="Williams B."/>
            <person name="Antoshechkin I."/>
            <person name="Lee M.M."/>
            <person name="Goodwin Z."/>
            <person name="Lu X."/>
            <person name="Lewis E.E."/>
            <person name="Goodrich-Blair H."/>
            <person name="Stock S.P."/>
            <person name="Adams B.J."/>
            <person name="Sternberg P.W."/>
            <person name="Mortazavi A."/>
        </authorList>
    </citation>
    <scope>NUCLEOTIDE SEQUENCE [LARGE SCALE GENOMIC DNA]</scope>
    <source>
        <strain evidence="1">ALL</strain>
    </source>
</reference>
<reference evidence="1" key="1">
    <citation type="submission" date="2013-11" db="EMBL/GenBank/DDBJ databases">
        <authorList>
            <person name="Sternberg P."/>
            <person name="Dillman A."/>
            <person name="Macchietto M."/>
        </authorList>
    </citation>
    <scope>NUCLEOTIDE SEQUENCE</scope>
    <source>
        <strain evidence="1">ALL</strain>
    </source>
</reference>
<name>A0A4U5P971_STECR</name>
<reference evidence="1" key="3">
    <citation type="journal article" date="2019" name="G3 (Bethesda)">
        <title>Hybrid Assembly of the Genome of the Entomopathogenic Nematode Steinernema carpocapsae Identifies the X-Chromosome.</title>
        <authorList>
            <person name="Serra L."/>
            <person name="Macchietto M."/>
            <person name="Macias-Munoz A."/>
            <person name="McGill C.J."/>
            <person name="Rodriguez I.M."/>
            <person name="Rodriguez B."/>
            <person name="Murad R."/>
            <person name="Mortazavi A."/>
        </authorList>
    </citation>
    <scope>NUCLEOTIDE SEQUENCE</scope>
    <source>
        <strain evidence="1">ALL</strain>
    </source>
</reference>
<dbReference type="AlphaFoldDB" id="A0A4U5P971"/>
<accession>A0A4U5P971</accession>
<sequence>MRRVTPCTLAGIKTAAAWGEDDRSWEKMGEDTVGCLGTSSREAKCGRCGPVIRKLKDQELIFLKIPDRETFSRTAK</sequence>